<protein>
    <submittedName>
        <fullName evidence="1">Stage III sporulation protein AB</fullName>
    </submittedName>
</protein>
<dbReference type="Pfam" id="PF09548">
    <property type="entry name" value="Spore_III_AB"/>
    <property type="match status" value="1"/>
</dbReference>
<evidence type="ECO:0000313" key="2">
    <source>
        <dbReference type="Proteomes" id="UP000649151"/>
    </source>
</evidence>
<dbReference type="EMBL" id="JACOQK010000001">
    <property type="protein sequence ID" value="MBC5786573.1"/>
    <property type="molecule type" value="Genomic_DNA"/>
</dbReference>
<reference evidence="1 2" key="1">
    <citation type="submission" date="2020-08" db="EMBL/GenBank/DDBJ databases">
        <title>Genome public.</title>
        <authorList>
            <person name="Liu C."/>
            <person name="Sun Q."/>
        </authorList>
    </citation>
    <scope>NUCLEOTIDE SEQUENCE [LARGE SCALE GENOMIC DNA]</scope>
    <source>
        <strain evidence="1 2">NSJ-27</strain>
    </source>
</reference>
<dbReference type="Proteomes" id="UP000649151">
    <property type="component" value="Unassembled WGS sequence"/>
</dbReference>
<proteinExistence type="predicted"/>
<keyword evidence="2" id="KW-1185">Reference proteome</keyword>
<evidence type="ECO:0000313" key="1">
    <source>
        <dbReference type="EMBL" id="MBC5786573.1"/>
    </source>
</evidence>
<accession>A0ABR7INA0</accession>
<name>A0ABR7INA0_9CLOT</name>
<dbReference type="InterPro" id="IPR014198">
    <property type="entry name" value="Spore_III_AB"/>
</dbReference>
<dbReference type="RefSeq" id="WP_186995862.1">
    <property type="nucleotide sequence ID" value="NZ_JACOQK010000001.1"/>
</dbReference>
<organism evidence="1 2">
    <name type="scientific">Clostridium facile</name>
    <dbReference type="NCBI Taxonomy" id="2763035"/>
    <lineage>
        <taxon>Bacteria</taxon>
        <taxon>Bacillati</taxon>
        <taxon>Bacillota</taxon>
        <taxon>Clostridia</taxon>
        <taxon>Eubacteriales</taxon>
        <taxon>Clostridiaceae</taxon>
        <taxon>Clostridium</taxon>
    </lineage>
</organism>
<comment type="caution">
    <text evidence="1">The sequence shown here is derived from an EMBL/GenBank/DDBJ whole genome shotgun (WGS) entry which is preliminary data.</text>
</comment>
<sequence length="167" mass="18750">MHLIGVLLIAICPALIGNYFAKLLSYRRIALAQSVELVECMKAEIRYSGKEIQQMIHEFGKSSQFQQLPFLKECDQKMDQGEPFPSAWKTALEQSNQHFQQQDLEQIASLGRILGASDVEGQLSSLELISQNLQHYLQQSEEFAHSKGKLYRSLGILTGIAVAILVV</sequence>
<gene>
    <name evidence="1" type="ORF">H8Z77_00840</name>
</gene>